<keyword evidence="5" id="KW-0732">Signal</keyword>
<dbReference type="InterPro" id="IPR036156">
    <property type="entry name" value="Beta-gal/glucu_dom_sf"/>
</dbReference>
<dbReference type="PANTHER" id="PTHR46323">
    <property type="entry name" value="BETA-GALACTOSIDASE"/>
    <property type="match status" value="1"/>
</dbReference>
<sequence>MQTLLRLFCMICIAGINPATAQSDSTRLAVVFPRFNILHNKVARPYHSYFMYNRSYIWLGGKSRFEAMSELIEIKKQSLYPEPDSLAQNIVYQSQMCAASNDMNGDPPKVASWDTFETVPLMFEFWNAEFPVWYAGRITPIADDQILQNAAPFYQSIIDFKITNGNAVLNNKKLTFKPLRYEGSFGNEAQMKQHIKALKNAQVNTVIVKNHNKRWLELCDSLGLYTIIEYQLDERMNGLSEEQLWHSLQFSNFSAQNLPSFEDRRVPNASLLFYCLKGGDQNLNKVVNQYLTNAGRFNPMAYPLKEIEKMGVMNAPVFYADSALQCNTNKRILELSAEKYKPVIVAITNFDQGELILRNTMDFSDLSSSVYEWKLSENGQLAAKGNGILNELTPQNQFRKTLFTDAITFQPKKEYVLEIALTIRNERIAQVESSKMTFSRKPVNSR</sequence>
<evidence type="ECO:0000256" key="1">
    <source>
        <dbReference type="ARBA" id="ARBA00001412"/>
    </source>
</evidence>
<proteinExistence type="predicted"/>
<dbReference type="SUPFAM" id="SSF49303">
    <property type="entry name" value="beta-Galactosidase/glucuronidase domain"/>
    <property type="match status" value="1"/>
</dbReference>
<dbReference type="Proteomes" id="UP000679725">
    <property type="component" value="Unassembled WGS sequence"/>
</dbReference>
<evidence type="ECO:0000256" key="2">
    <source>
        <dbReference type="ARBA" id="ARBA00012756"/>
    </source>
</evidence>
<accession>A0ABM8UKW6</accession>
<dbReference type="GO" id="GO:0004565">
    <property type="term" value="F:beta-galactosidase activity"/>
    <property type="evidence" value="ECO:0007669"/>
    <property type="project" value="UniProtKB-EC"/>
</dbReference>
<dbReference type="InterPro" id="IPR013783">
    <property type="entry name" value="Ig-like_fold"/>
</dbReference>
<dbReference type="PANTHER" id="PTHR46323:SF2">
    <property type="entry name" value="BETA-GALACTOSIDASE"/>
    <property type="match status" value="1"/>
</dbReference>
<evidence type="ECO:0000313" key="6">
    <source>
        <dbReference type="EMBL" id="CAG5068134.1"/>
    </source>
</evidence>
<feature type="chain" id="PRO_5047002226" description="beta-galactosidase" evidence="5">
    <location>
        <begin position="22"/>
        <end position="446"/>
    </location>
</feature>
<keyword evidence="4 6" id="KW-0326">Glycosidase</keyword>
<gene>
    <name evidence="6" type="primary">lacZ_1</name>
    <name evidence="6" type="ORF">DYBT9623_00863</name>
</gene>
<dbReference type="Gene3D" id="2.60.40.10">
    <property type="entry name" value="Immunoglobulins"/>
    <property type="match status" value="1"/>
</dbReference>
<dbReference type="SUPFAM" id="SSF51445">
    <property type="entry name" value="(Trans)glycosidases"/>
    <property type="match status" value="1"/>
</dbReference>
<comment type="catalytic activity">
    <reaction evidence="1">
        <text>Hydrolysis of terminal non-reducing beta-D-galactose residues in beta-D-galactosides.</text>
        <dbReference type="EC" id="3.2.1.23"/>
    </reaction>
</comment>
<name>A0ABM8UKW6_9BACT</name>
<comment type="caution">
    <text evidence="6">The sequence shown here is derived from an EMBL/GenBank/DDBJ whole genome shotgun (WGS) entry which is preliminary data.</text>
</comment>
<dbReference type="InterPro" id="IPR050347">
    <property type="entry name" value="Bact_Beta-galactosidase"/>
</dbReference>
<keyword evidence="3 6" id="KW-0378">Hydrolase</keyword>
<dbReference type="EC" id="3.2.1.23" evidence="2"/>
<evidence type="ECO:0000256" key="3">
    <source>
        <dbReference type="ARBA" id="ARBA00022801"/>
    </source>
</evidence>
<evidence type="ECO:0000256" key="5">
    <source>
        <dbReference type="SAM" id="SignalP"/>
    </source>
</evidence>
<dbReference type="Gene3D" id="3.20.20.80">
    <property type="entry name" value="Glycosidases"/>
    <property type="match status" value="1"/>
</dbReference>
<evidence type="ECO:0000313" key="7">
    <source>
        <dbReference type="Proteomes" id="UP000679725"/>
    </source>
</evidence>
<evidence type="ECO:0000256" key="4">
    <source>
        <dbReference type="ARBA" id="ARBA00023295"/>
    </source>
</evidence>
<dbReference type="InterPro" id="IPR017853">
    <property type="entry name" value="GH"/>
</dbReference>
<organism evidence="6 7">
    <name type="scientific">Dyadobacter linearis</name>
    <dbReference type="NCBI Taxonomy" id="2823330"/>
    <lineage>
        <taxon>Bacteria</taxon>
        <taxon>Pseudomonadati</taxon>
        <taxon>Bacteroidota</taxon>
        <taxon>Cytophagia</taxon>
        <taxon>Cytophagales</taxon>
        <taxon>Spirosomataceae</taxon>
        <taxon>Dyadobacter</taxon>
    </lineage>
</organism>
<feature type="signal peptide" evidence="5">
    <location>
        <begin position="1"/>
        <end position="21"/>
    </location>
</feature>
<dbReference type="EMBL" id="CAJRAU010000001">
    <property type="protein sequence ID" value="CAG5068134.1"/>
    <property type="molecule type" value="Genomic_DNA"/>
</dbReference>
<keyword evidence="7" id="KW-1185">Reference proteome</keyword>
<dbReference type="RefSeq" id="WP_215232246.1">
    <property type="nucleotide sequence ID" value="NZ_CAJRAU010000001.1"/>
</dbReference>
<protein>
    <recommendedName>
        <fullName evidence="2">beta-galactosidase</fullName>
        <ecNumber evidence="2">3.2.1.23</ecNumber>
    </recommendedName>
</protein>
<reference evidence="6 7" key="1">
    <citation type="submission" date="2021-04" db="EMBL/GenBank/DDBJ databases">
        <authorList>
            <person name="Rodrigo-Torres L."/>
            <person name="Arahal R. D."/>
            <person name="Lucena T."/>
        </authorList>
    </citation>
    <scope>NUCLEOTIDE SEQUENCE [LARGE SCALE GENOMIC DNA]</scope>
    <source>
        <strain evidence="6 7">CECT 9623</strain>
    </source>
</reference>